<evidence type="ECO:0000256" key="1">
    <source>
        <dbReference type="SAM" id="SignalP"/>
    </source>
</evidence>
<dbReference type="Proteomes" id="UP000070578">
    <property type="component" value="Unassembled WGS sequence"/>
</dbReference>
<feature type="chain" id="PRO_5007483888" evidence="1">
    <location>
        <begin position="26"/>
        <end position="173"/>
    </location>
</feature>
<dbReference type="AlphaFoldDB" id="A0A139BPX3"/>
<reference evidence="2 3" key="1">
    <citation type="submission" date="2016-02" db="EMBL/GenBank/DDBJ databases">
        <authorList>
            <person name="Wen L."/>
            <person name="He K."/>
            <person name="Yang H."/>
        </authorList>
    </citation>
    <scope>NUCLEOTIDE SEQUENCE [LARGE SCALE GENOMIC DNA]</scope>
    <source>
        <strain evidence="2">ShG14-8</strain>
    </source>
</reference>
<dbReference type="EMBL" id="LSLI01000151">
    <property type="protein sequence ID" value="KXS30745.1"/>
    <property type="molecule type" value="Genomic_DNA"/>
</dbReference>
<evidence type="ECO:0000313" key="3">
    <source>
        <dbReference type="Proteomes" id="UP000070578"/>
    </source>
</evidence>
<dbReference type="InterPro" id="IPR027396">
    <property type="entry name" value="DsrEFH-like"/>
</dbReference>
<keyword evidence="1" id="KW-0732">Signal</keyword>
<name>A0A139BPX3_9PROT</name>
<reference evidence="2 3" key="2">
    <citation type="submission" date="2016-03" db="EMBL/GenBank/DDBJ databases">
        <title>New uncultured bacterium of the family Gallionellaceae from acid mine drainage: description and reconstruction of genome based on metagenomic analysis of microbial community.</title>
        <authorList>
            <person name="Kadnikov V."/>
            <person name="Ivasenko D."/>
            <person name="Beletsky A."/>
            <person name="Mardanov A."/>
            <person name="Danilova E."/>
            <person name="Pimenov N."/>
            <person name="Karnachuk O."/>
            <person name="Ravin N."/>
        </authorList>
    </citation>
    <scope>NUCLEOTIDE SEQUENCE [LARGE SCALE GENOMIC DNA]</scope>
    <source>
        <strain evidence="2">ShG14-8</strain>
    </source>
</reference>
<protein>
    <submittedName>
        <fullName evidence="2">Sulfur reduction protein DsrE</fullName>
    </submittedName>
</protein>
<feature type="signal peptide" evidence="1">
    <location>
        <begin position="1"/>
        <end position="25"/>
    </location>
</feature>
<sequence>MKTILKKLVLIASLCTLLPMMSASADDDSFAPGGTAIDRHTERFHNLKIIMDLKAKDIDTVKYATMVVSRIIEHPGTNLVVIVEGPFVSVFAKKNYLDHQGIVDQWAEFAKNGVHVEFCGNSVQSAGLTPSDMEGLSGKNPAVVNSGAYPSIAHYETLGYKLVVPILMPSPAK</sequence>
<accession>A0A139BPX3</accession>
<dbReference type="Gene3D" id="3.40.1260.10">
    <property type="entry name" value="DsrEFH-like"/>
    <property type="match status" value="1"/>
</dbReference>
<dbReference type="SUPFAM" id="SSF75169">
    <property type="entry name" value="DsrEFH-like"/>
    <property type="match status" value="1"/>
</dbReference>
<gene>
    <name evidence="2" type="ORF">AWT59_3129</name>
</gene>
<evidence type="ECO:0000313" key="2">
    <source>
        <dbReference type="EMBL" id="KXS30745.1"/>
    </source>
</evidence>
<proteinExistence type="predicted"/>
<organism evidence="2 3">
    <name type="scientific">Candidatus Gallionella acididurans</name>
    <dbReference type="NCBI Taxonomy" id="1796491"/>
    <lineage>
        <taxon>Bacteria</taxon>
        <taxon>Pseudomonadati</taxon>
        <taxon>Pseudomonadota</taxon>
        <taxon>Betaproteobacteria</taxon>
        <taxon>Nitrosomonadales</taxon>
        <taxon>Gallionellaceae</taxon>
        <taxon>Gallionella</taxon>
    </lineage>
</organism>
<comment type="caution">
    <text evidence="2">The sequence shown here is derived from an EMBL/GenBank/DDBJ whole genome shotgun (WGS) entry which is preliminary data.</text>
</comment>